<proteinExistence type="predicted"/>
<gene>
    <name evidence="1" type="primary">ORF100683</name>
    <name evidence="2" type="synonym">ORF100687</name>
</gene>
<organism evidence="1">
    <name type="scientific">Arion vulgaris</name>
    <dbReference type="NCBI Taxonomy" id="1028688"/>
    <lineage>
        <taxon>Eukaryota</taxon>
        <taxon>Metazoa</taxon>
        <taxon>Spiralia</taxon>
        <taxon>Lophotrochozoa</taxon>
        <taxon>Mollusca</taxon>
        <taxon>Gastropoda</taxon>
        <taxon>Heterobranchia</taxon>
        <taxon>Euthyneura</taxon>
        <taxon>Panpulmonata</taxon>
        <taxon>Eupulmonata</taxon>
        <taxon>Stylommatophora</taxon>
        <taxon>Helicina</taxon>
        <taxon>Arionoidea</taxon>
        <taxon>Arionidae</taxon>
        <taxon>Arion</taxon>
    </lineage>
</organism>
<evidence type="ECO:0000313" key="1">
    <source>
        <dbReference type="EMBL" id="CEK76600.1"/>
    </source>
</evidence>
<protein>
    <submittedName>
        <fullName evidence="1">Uncharacterized protein</fullName>
    </submittedName>
</protein>
<dbReference type="EMBL" id="HACG01029737">
    <property type="protein sequence ID" value="CEK76602.1"/>
    <property type="molecule type" value="Transcribed_RNA"/>
</dbReference>
<dbReference type="EMBL" id="HACG01029735">
    <property type="protein sequence ID" value="CEK76600.1"/>
    <property type="molecule type" value="Transcribed_RNA"/>
</dbReference>
<accession>A0A0B7A9F2</accession>
<sequence>MCAGYVDCMYIIVRFQTFSSTKVPYSYAAISGGTEDFLRVLNQLTTFYTFCMTLKYPNSYCG</sequence>
<dbReference type="AlphaFoldDB" id="A0A0B7A9F2"/>
<evidence type="ECO:0000313" key="2">
    <source>
        <dbReference type="EMBL" id="CEK76602.1"/>
    </source>
</evidence>
<reference evidence="1" key="1">
    <citation type="submission" date="2014-12" db="EMBL/GenBank/DDBJ databases">
        <title>Insight into the proteome of Arion vulgaris.</title>
        <authorList>
            <person name="Aradska J."/>
            <person name="Bulat T."/>
            <person name="Smidak R."/>
            <person name="Sarate P."/>
            <person name="Gangsoo J."/>
            <person name="Sialana F."/>
            <person name="Bilban M."/>
            <person name="Lubec G."/>
        </authorList>
    </citation>
    <scope>NUCLEOTIDE SEQUENCE</scope>
    <source>
        <tissue evidence="1">Skin</tissue>
    </source>
</reference>
<name>A0A0B7A9F2_9EUPU</name>